<dbReference type="Gene3D" id="3.30.70.1230">
    <property type="entry name" value="Nucleotide cyclase"/>
    <property type="match status" value="1"/>
</dbReference>
<feature type="transmembrane region" description="Helical" evidence="7">
    <location>
        <begin position="186"/>
        <end position="206"/>
    </location>
</feature>
<dbReference type="Pfam" id="PF00211">
    <property type="entry name" value="Guanylate_cyc"/>
    <property type="match status" value="1"/>
</dbReference>
<evidence type="ECO:0000256" key="1">
    <source>
        <dbReference type="ARBA" id="ARBA00004651"/>
    </source>
</evidence>
<evidence type="ECO:0000256" key="6">
    <source>
        <dbReference type="ARBA" id="ARBA00023136"/>
    </source>
</evidence>
<evidence type="ECO:0000313" key="10">
    <source>
        <dbReference type="EMBL" id="MDG3017083.1"/>
    </source>
</evidence>
<dbReference type="Gene3D" id="6.10.340.10">
    <property type="match status" value="1"/>
</dbReference>
<dbReference type="GO" id="GO:0004016">
    <property type="term" value="F:adenylate cyclase activity"/>
    <property type="evidence" value="ECO:0007669"/>
    <property type="project" value="UniProtKB-ARBA"/>
</dbReference>
<feature type="transmembrane region" description="Helical" evidence="7">
    <location>
        <begin position="57"/>
        <end position="82"/>
    </location>
</feature>
<dbReference type="InterPro" id="IPR001054">
    <property type="entry name" value="A/G_cyclase"/>
</dbReference>
<dbReference type="PANTHER" id="PTHR43081">
    <property type="entry name" value="ADENYLATE CYCLASE, TERMINAL-DIFFERENTIATION SPECIFIC-RELATED"/>
    <property type="match status" value="1"/>
</dbReference>
<evidence type="ECO:0000256" key="7">
    <source>
        <dbReference type="SAM" id="Phobius"/>
    </source>
</evidence>
<dbReference type="RefSeq" id="WP_277830391.1">
    <property type="nucleotide sequence ID" value="NZ_JAAIVF010000001.1"/>
</dbReference>
<evidence type="ECO:0000259" key="8">
    <source>
        <dbReference type="PROSITE" id="PS50125"/>
    </source>
</evidence>
<dbReference type="PROSITE" id="PS50125">
    <property type="entry name" value="GUANYLATE_CYCLASE_2"/>
    <property type="match status" value="1"/>
</dbReference>
<dbReference type="GO" id="GO:0005886">
    <property type="term" value="C:plasma membrane"/>
    <property type="evidence" value="ECO:0007669"/>
    <property type="project" value="UniProtKB-SubCell"/>
</dbReference>
<dbReference type="Pfam" id="PF00672">
    <property type="entry name" value="HAMP"/>
    <property type="match status" value="1"/>
</dbReference>
<dbReference type="SUPFAM" id="SSF158472">
    <property type="entry name" value="HAMP domain-like"/>
    <property type="match status" value="1"/>
</dbReference>
<feature type="transmembrane region" description="Helical" evidence="7">
    <location>
        <begin position="103"/>
        <end position="126"/>
    </location>
</feature>
<protein>
    <submittedName>
        <fullName evidence="10">HAMP domain-containing protein</fullName>
    </submittedName>
</protein>
<evidence type="ECO:0000256" key="2">
    <source>
        <dbReference type="ARBA" id="ARBA00005381"/>
    </source>
</evidence>
<feature type="domain" description="HAMP" evidence="9">
    <location>
        <begin position="242"/>
        <end position="294"/>
    </location>
</feature>
<accession>A0A9X4M2Y3</accession>
<dbReference type="AlphaFoldDB" id="A0A9X4M2Y3"/>
<dbReference type="SMART" id="SM00044">
    <property type="entry name" value="CYCc"/>
    <property type="match status" value="1"/>
</dbReference>
<feature type="transmembrane region" description="Helical" evidence="7">
    <location>
        <begin position="21"/>
        <end position="45"/>
    </location>
</feature>
<feature type="transmembrane region" description="Helical" evidence="7">
    <location>
        <begin position="218"/>
        <end position="240"/>
    </location>
</feature>
<dbReference type="PANTHER" id="PTHR43081:SF17">
    <property type="entry name" value="BLL5647 PROTEIN"/>
    <property type="match status" value="1"/>
</dbReference>
<dbReference type="InterPro" id="IPR029787">
    <property type="entry name" value="Nucleotide_cyclase"/>
</dbReference>
<sequence>MRRLWKFVRWLLRTRWPAYAATMLQANVVGAVGVIVCVRILMPVIDVPSSFTTTNTIIFAVYLAVGVIVGGVGGVLLIYPVLAWQRRGGPVAPEVRLRAMRIPALHAVLHGVLWLVGIALFVLAALPAPNNYALTIGIAGVLGGITTCAVGYLQAERLLRPIAAAALSDGVLETANAPSVSRRIMLAWLTCTGIPVVGIVVMVAGYEMGILVSTPDRVQTVVLIVAAITLAVGFLTFRLAGAAIGDPIRQLRHAQQEVERGNLQTSVQIFDGSELGILQAGFNDLVAALSERQQLRDLFGRYVGEDVARRALERGTELGGEERDVAVLFVDLVGSTRLASTNPPQTVVALLNDFFREIVDVVDRHGGFVNKFQGDAALAIFGAPIGHPDAPGGALAAARELEQRLELVLGPGEFGIGVSAGRAVAGHIGAAARFEFTVIGDPVNEAARLTELAKHEPRGVLASAAAVQLAGDTEAFRWEVDETVQLRGRRFPTQLARPREALVG</sequence>
<dbReference type="EMBL" id="JANRHA010000023">
    <property type="protein sequence ID" value="MDG3017083.1"/>
    <property type="molecule type" value="Genomic_DNA"/>
</dbReference>
<dbReference type="GO" id="GO:0006171">
    <property type="term" value="P:cAMP biosynthetic process"/>
    <property type="evidence" value="ECO:0007669"/>
    <property type="project" value="TreeGrafter"/>
</dbReference>
<name>A0A9X4M2Y3_9ACTN</name>
<evidence type="ECO:0000259" key="9">
    <source>
        <dbReference type="PROSITE" id="PS50885"/>
    </source>
</evidence>
<keyword evidence="11" id="KW-1185">Reference proteome</keyword>
<dbReference type="InterPro" id="IPR003660">
    <property type="entry name" value="HAMP_dom"/>
</dbReference>
<dbReference type="CDD" id="cd06225">
    <property type="entry name" value="HAMP"/>
    <property type="match status" value="1"/>
</dbReference>
<comment type="subcellular location">
    <subcellularLocation>
        <location evidence="1">Cell membrane</location>
        <topology evidence="1">Multi-pass membrane protein</topology>
    </subcellularLocation>
</comment>
<evidence type="ECO:0000256" key="3">
    <source>
        <dbReference type="ARBA" id="ARBA00022475"/>
    </source>
</evidence>
<keyword evidence="6 7" id="KW-0472">Membrane</keyword>
<keyword evidence="5 7" id="KW-1133">Transmembrane helix</keyword>
<dbReference type="CDD" id="cd07302">
    <property type="entry name" value="CHD"/>
    <property type="match status" value="1"/>
</dbReference>
<proteinExistence type="inferred from homology"/>
<dbReference type="GO" id="GO:0035556">
    <property type="term" value="P:intracellular signal transduction"/>
    <property type="evidence" value="ECO:0007669"/>
    <property type="project" value="InterPro"/>
</dbReference>
<reference evidence="10" key="1">
    <citation type="submission" date="2022-08" db="EMBL/GenBank/DDBJ databases">
        <title>Genome analysis of Corynebacteriales strain.</title>
        <authorList>
            <person name="Lee S.D."/>
        </authorList>
    </citation>
    <scope>NUCLEOTIDE SEQUENCE</scope>
    <source>
        <strain evidence="10">D3-21</strain>
    </source>
</reference>
<evidence type="ECO:0000256" key="4">
    <source>
        <dbReference type="ARBA" id="ARBA00022692"/>
    </source>
</evidence>
<dbReference type="SMART" id="SM00304">
    <property type="entry name" value="HAMP"/>
    <property type="match status" value="1"/>
</dbReference>
<keyword evidence="3" id="KW-1003">Cell membrane</keyword>
<feature type="domain" description="Guanylate cyclase" evidence="8">
    <location>
        <begin position="326"/>
        <end position="450"/>
    </location>
</feature>
<comment type="caution">
    <text evidence="10">The sequence shown here is derived from an EMBL/GenBank/DDBJ whole genome shotgun (WGS) entry which is preliminary data.</text>
</comment>
<evidence type="ECO:0000256" key="5">
    <source>
        <dbReference type="ARBA" id="ARBA00022989"/>
    </source>
</evidence>
<comment type="similarity">
    <text evidence="2">Belongs to the adenylyl cyclase class-3 family.</text>
</comment>
<organism evidence="10 11">
    <name type="scientific">Speluncibacter jeojiensis</name>
    <dbReference type="NCBI Taxonomy" id="2710754"/>
    <lineage>
        <taxon>Bacteria</taxon>
        <taxon>Bacillati</taxon>
        <taxon>Actinomycetota</taxon>
        <taxon>Actinomycetes</taxon>
        <taxon>Mycobacteriales</taxon>
        <taxon>Speluncibacteraceae</taxon>
        <taxon>Speluncibacter</taxon>
    </lineage>
</organism>
<gene>
    <name evidence="10" type="ORF">NVS88_21235</name>
</gene>
<feature type="transmembrane region" description="Helical" evidence="7">
    <location>
        <begin position="132"/>
        <end position="153"/>
    </location>
</feature>
<dbReference type="Proteomes" id="UP001152755">
    <property type="component" value="Unassembled WGS sequence"/>
</dbReference>
<keyword evidence="4 7" id="KW-0812">Transmembrane</keyword>
<evidence type="ECO:0000313" key="11">
    <source>
        <dbReference type="Proteomes" id="UP001152755"/>
    </source>
</evidence>
<dbReference type="InterPro" id="IPR050697">
    <property type="entry name" value="Adenylyl/Guanylyl_Cyclase_3/4"/>
</dbReference>
<dbReference type="PROSITE" id="PS50885">
    <property type="entry name" value="HAMP"/>
    <property type="match status" value="1"/>
</dbReference>
<dbReference type="SUPFAM" id="SSF55073">
    <property type="entry name" value="Nucleotide cyclase"/>
    <property type="match status" value="1"/>
</dbReference>